<sequence length="210" mass="22936">MDDQLSRLIVVAGREAVRTIRGIDDQHRHIFALLSLATTTTKPPQRAQLRWSPARAPPSFAPSFSTAPLFNAAFSQCFLGARTTSQYSVVGPPAAPFLAPGSAVPLPLRPARPAVAVGHGLWRINGRVRRMLVCLRTPRILSLSVRAYLAHIVRTTMAISASTRCLPATLPDDIAAYHANRPAPRRTRGHLMRSKTPLLPVRAPAPVRLR</sequence>
<proteinExistence type="predicted"/>
<accession>A0AAD6WVA2</accession>
<dbReference type="EMBL" id="JARJCM010000110">
    <property type="protein sequence ID" value="KAJ7028613.1"/>
    <property type="molecule type" value="Genomic_DNA"/>
</dbReference>
<protein>
    <submittedName>
        <fullName evidence="1">Uncharacterized protein</fullName>
    </submittedName>
</protein>
<evidence type="ECO:0000313" key="1">
    <source>
        <dbReference type="EMBL" id="KAJ7028613.1"/>
    </source>
</evidence>
<gene>
    <name evidence="1" type="ORF">C8F04DRAFT_1265764</name>
</gene>
<comment type="caution">
    <text evidence="1">The sequence shown here is derived from an EMBL/GenBank/DDBJ whole genome shotgun (WGS) entry which is preliminary data.</text>
</comment>
<evidence type="ECO:0000313" key="2">
    <source>
        <dbReference type="Proteomes" id="UP001218188"/>
    </source>
</evidence>
<reference evidence="1" key="1">
    <citation type="submission" date="2023-03" db="EMBL/GenBank/DDBJ databases">
        <title>Massive genome expansion in bonnet fungi (Mycena s.s.) driven by repeated elements and novel gene families across ecological guilds.</title>
        <authorList>
            <consortium name="Lawrence Berkeley National Laboratory"/>
            <person name="Harder C.B."/>
            <person name="Miyauchi S."/>
            <person name="Viragh M."/>
            <person name="Kuo A."/>
            <person name="Thoen E."/>
            <person name="Andreopoulos B."/>
            <person name="Lu D."/>
            <person name="Skrede I."/>
            <person name="Drula E."/>
            <person name="Henrissat B."/>
            <person name="Morin E."/>
            <person name="Kohler A."/>
            <person name="Barry K."/>
            <person name="LaButti K."/>
            <person name="Morin E."/>
            <person name="Salamov A."/>
            <person name="Lipzen A."/>
            <person name="Mereny Z."/>
            <person name="Hegedus B."/>
            <person name="Baldrian P."/>
            <person name="Stursova M."/>
            <person name="Weitz H."/>
            <person name="Taylor A."/>
            <person name="Grigoriev I.V."/>
            <person name="Nagy L.G."/>
            <person name="Martin F."/>
            <person name="Kauserud H."/>
        </authorList>
    </citation>
    <scope>NUCLEOTIDE SEQUENCE</scope>
    <source>
        <strain evidence="1">CBHHK200</strain>
    </source>
</reference>
<dbReference type="AlphaFoldDB" id="A0AAD6WVA2"/>
<organism evidence="1 2">
    <name type="scientific">Mycena alexandri</name>
    <dbReference type="NCBI Taxonomy" id="1745969"/>
    <lineage>
        <taxon>Eukaryota</taxon>
        <taxon>Fungi</taxon>
        <taxon>Dikarya</taxon>
        <taxon>Basidiomycota</taxon>
        <taxon>Agaricomycotina</taxon>
        <taxon>Agaricomycetes</taxon>
        <taxon>Agaricomycetidae</taxon>
        <taxon>Agaricales</taxon>
        <taxon>Marasmiineae</taxon>
        <taxon>Mycenaceae</taxon>
        <taxon>Mycena</taxon>
    </lineage>
</organism>
<keyword evidence="2" id="KW-1185">Reference proteome</keyword>
<dbReference type="Proteomes" id="UP001218188">
    <property type="component" value="Unassembled WGS sequence"/>
</dbReference>
<name>A0AAD6WVA2_9AGAR</name>